<dbReference type="CDD" id="cd06849">
    <property type="entry name" value="lipoyl_domain"/>
    <property type="match status" value="1"/>
</dbReference>
<proteinExistence type="predicted"/>
<dbReference type="Proteomes" id="UP000037460">
    <property type="component" value="Unassembled WGS sequence"/>
</dbReference>
<reference evidence="5" key="1">
    <citation type="journal article" date="2015" name="PLoS Genet.">
        <title>Genome Sequence and Transcriptome Analyses of Chrysochromulina tobin: Metabolic Tools for Enhanced Algal Fitness in the Prominent Order Prymnesiales (Haptophyceae).</title>
        <authorList>
            <person name="Hovde B.T."/>
            <person name="Deodato C.R."/>
            <person name="Hunsperger H.M."/>
            <person name="Ryken S.A."/>
            <person name="Yost W."/>
            <person name="Jha R.K."/>
            <person name="Patterson J."/>
            <person name="Monnat R.J. Jr."/>
            <person name="Barlow S.B."/>
            <person name="Starkenburg S.R."/>
            <person name="Cattolico R.A."/>
        </authorList>
    </citation>
    <scope>NUCLEOTIDE SEQUENCE</scope>
    <source>
        <strain evidence="5">CCMP291</strain>
    </source>
</reference>
<organism evidence="4 5">
    <name type="scientific">Chrysochromulina tobinii</name>
    <dbReference type="NCBI Taxonomy" id="1460289"/>
    <lineage>
        <taxon>Eukaryota</taxon>
        <taxon>Haptista</taxon>
        <taxon>Haptophyta</taxon>
        <taxon>Prymnesiophyceae</taxon>
        <taxon>Prymnesiales</taxon>
        <taxon>Chrysochromulinaceae</taxon>
        <taxon>Chrysochromulina</taxon>
    </lineage>
</organism>
<evidence type="ECO:0000256" key="2">
    <source>
        <dbReference type="ARBA" id="ARBA00022946"/>
    </source>
</evidence>
<dbReference type="EMBL" id="JWZX01000001">
    <property type="protein sequence ID" value="KOO53915.1"/>
    <property type="molecule type" value="Genomic_DNA"/>
</dbReference>
<dbReference type="PROSITE" id="PS50968">
    <property type="entry name" value="BIOTINYL_LIPOYL"/>
    <property type="match status" value="1"/>
</dbReference>
<accession>A0A0M0LS94</accession>
<dbReference type="GO" id="GO:0045254">
    <property type="term" value="C:pyruvate dehydrogenase complex"/>
    <property type="evidence" value="ECO:0007669"/>
    <property type="project" value="InterPro"/>
</dbReference>
<gene>
    <name evidence="4" type="ORF">Ctob_012759</name>
</gene>
<dbReference type="FunFam" id="2.40.50.100:FF:000010">
    <property type="entry name" value="Acetyltransferase component of pyruvate dehydrogenase complex"/>
    <property type="match status" value="1"/>
</dbReference>
<dbReference type="InterPro" id="IPR003016">
    <property type="entry name" value="2-oxoA_DH_lipoyl-BS"/>
</dbReference>
<dbReference type="GO" id="GO:0006086">
    <property type="term" value="P:pyruvate decarboxylation to acetyl-CoA"/>
    <property type="evidence" value="ECO:0007669"/>
    <property type="project" value="InterPro"/>
</dbReference>
<keyword evidence="2" id="KW-0809">Transit peptide</keyword>
<evidence type="ECO:0000259" key="3">
    <source>
        <dbReference type="PROSITE" id="PS50968"/>
    </source>
</evidence>
<keyword evidence="1" id="KW-0450">Lipoyl</keyword>
<dbReference type="PANTHER" id="PTHR23151:SF90">
    <property type="entry name" value="DIHYDROLIPOYLLYSINE-RESIDUE ACETYLTRANSFERASE COMPONENT OF PYRUVATE DEHYDROGENASE COMPLEX, MITOCHONDRIAL-RELATED"/>
    <property type="match status" value="1"/>
</dbReference>
<dbReference type="InterPro" id="IPR045257">
    <property type="entry name" value="E2/Pdx1"/>
</dbReference>
<dbReference type="InterPro" id="IPR011053">
    <property type="entry name" value="Single_hybrid_motif"/>
</dbReference>
<keyword evidence="4" id="KW-0808">Transferase</keyword>
<dbReference type="OrthoDB" id="537444at2759"/>
<evidence type="ECO:0000313" key="4">
    <source>
        <dbReference type="EMBL" id="KOO53915.1"/>
    </source>
</evidence>
<keyword evidence="5" id="KW-1185">Reference proteome</keyword>
<sequence length="112" mass="12180">MRTTRLVSRQVLRVATRGLALPPHTVVGLPALSPTMTQGNIASYVAKIGDQLTTGDRLAEIETDKATVDFEATDDGFLAQILIPAGTLVSGMKKYDQPLCRAWQPKSRRICV</sequence>
<evidence type="ECO:0000256" key="1">
    <source>
        <dbReference type="ARBA" id="ARBA00022823"/>
    </source>
</evidence>
<dbReference type="SUPFAM" id="SSF51230">
    <property type="entry name" value="Single hybrid motif"/>
    <property type="match status" value="1"/>
</dbReference>
<protein>
    <submittedName>
        <fullName evidence="4">Dihydrolipoamide acetyltransferase component</fullName>
    </submittedName>
</protein>
<feature type="domain" description="Lipoyl-binding" evidence="3">
    <location>
        <begin position="24"/>
        <end position="103"/>
    </location>
</feature>
<dbReference type="PANTHER" id="PTHR23151">
    <property type="entry name" value="DIHYDROLIPOAMIDE ACETYL/SUCCINYL-TRANSFERASE-RELATED"/>
    <property type="match status" value="1"/>
</dbReference>
<dbReference type="AlphaFoldDB" id="A0A0M0LS94"/>
<dbReference type="Gene3D" id="2.40.50.100">
    <property type="match status" value="1"/>
</dbReference>
<dbReference type="GO" id="GO:0004742">
    <property type="term" value="F:dihydrolipoyllysine-residue acetyltransferase activity"/>
    <property type="evidence" value="ECO:0007669"/>
    <property type="project" value="TreeGrafter"/>
</dbReference>
<name>A0A0M0LS94_9EUKA</name>
<dbReference type="InterPro" id="IPR000089">
    <property type="entry name" value="Biotin_lipoyl"/>
</dbReference>
<evidence type="ECO:0000313" key="5">
    <source>
        <dbReference type="Proteomes" id="UP000037460"/>
    </source>
</evidence>
<dbReference type="PROSITE" id="PS00189">
    <property type="entry name" value="LIPOYL"/>
    <property type="match status" value="1"/>
</dbReference>
<dbReference type="Pfam" id="PF00364">
    <property type="entry name" value="Biotin_lipoyl"/>
    <property type="match status" value="1"/>
</dbReference>
<comment type="caution">
    <text evidence="4">The sequence shown here is derived from an EMBL/GenBank/DDBJ whole genome shotgun (WGS) entry which is preliminary data.</text>
</comment>